<feature type="region of interest" description="Disordered" evidence="2">
    <location>
        <begin position="323"/>
        <end position="342"/>
    </location>
</feature>
<evidence type="ECO:0000313" key="3">
    <source>
        <dbReference type="EMBL" id="CAD9546786.1"/>
    </source>
</evidence>
<proteinExistence type="predicted"/>
<dbReference type="AlphaFoldDB" id="A0A7S2JH63"/>
<organism evidence="3">
    <name type="scientific">Haptolina brevifila</name>
    <dbReference type="NCBI Taxonomy" id="156173"/>
    <lineage>
        <taxon>Eukaryota</taxon>
        <taxon>Haptista</taxon>
        <taxon>Haptophyta</taxon>
        <taxon>Prymnesiophyceae</taxon>
        <taxon>Prymnesiales</taxon>
        <taxon>Prymnesiaceae</taxon>
        <taxon>Haptolina</taxon>
    </lineage>
</organism>
<accession>A0A7S2JH63</accession>
<evidence type="ECO:0000256" key="1">
    <source>
        <dbReference type="SAM" id="Coils"/>
    </source>
</evidence>
<reference evidence="3" key="1">
    <citation type="submission" date="2021-01" db="EMBL/GenBank/DDBJ databases">
        <authorList>
            <person name="Corre E."/>
            <person name="Pelletier E."/>
            <person name="Niang G."/>
            <person name="Scheremetjew M."/>
            <person name="Finn R."/>
            <person name="Kale V."/>
            <person name="Holt S."/>
            <person name="Cochrane G."/>
            <person name="Meng A."/>
            <person name="Brown T."/>
            <person name="Cohen L."/>
        </authorList>
    </citation>
    <scope>NUCLEOTIDE SEQUENCE</scope>
    <source>
        <strain evidence="3">UTEX LB 985</strain>
    </source>
</reference>
<evidence type="ECO:0000256" key="2">
    <source>
        <dbReference type="SAM" id="MobiDB-lite"/>
    </source>
</evidence>
<feature type="coiled-coil region" evidence="1">
    <location>
        <begin position="195"/>
        <end position="250"/>
    </location>
</feature>
<dbReference type="EMBL" id="HBGU01079723">
    <property type="protein sequence ID" value="CAD9546786.1"/>
    <property type="molecule type" value="Transcribed_RNA"/>
</dbReference>
<gene>
    <name evidence="3" type="ORF">CBRE1094_LOCUS43506</name>
</gene>
<protein>
    <submittedName>
        <fullName evidence="3">Uncharacterized protein</fullName>
    </submittedName>
</protein>
<sequence>MAAAKEGVSEVELAMAAKVVTVAEVECPAMEAELSHGATWAVEMVAVREEAVKVMAVDEVGSADLGRPLGCRVARLVMVVAAVMAAVVLAELEVRGVFRVTVVAARWVEPVMVEAATALARVAAVVMAAVPVAESTVSVRVAWKAARAAWEAAVEAVKEAQADLDARDTTLSKRSKELRQKEARATLQTEGSANAVKLNAECRALREDVEDARQRSEKARAELERRRVEEKSLNDALDAALSELNEADARRRGKPKKWRELQERGGTTLRNLKLNVPTASTVLDQTAFESIFNGGFDVKGDPIPCPPGVGGRWHGRKAVGKANAQGGKNARGGKKAADQPDAPWVAPTEESVLETFGAAGLDWLSTTTGGDSKRVVDTHALKAGVDSDNNNAMTPEQTPLHADSCWPNSHVAARAPWGDAHLVMIVALQDGTELPIYPFDKGGERETVKLKKGDVFVGRGDVIHVGAQYDELNIRIHFYIDSPHAPEPRNPKDTYQVHGDVKGYWPIERR</sequence>
<name>A0A7S2JH63_9EUKA</name>
<keyword evidence="1" id="KW-0175">Coiled coil</keyword>